<comment type="caution">
    <text evidence="2">The sequence shown here is derived from an EMBL/GenBank/DDBJ whole genome shotgun (WGS) entry which is preliminary data.</text>
</comment>
<evidence type="ECO:0000313" key="2">
    <source>
        <dbReference type="EMBL" id="KAK2565532.1"/>
    </source>
</evidence>
<feature type="compositionally biased region" description="Polar residues" evidence="1">
    <location>
        <begin position="14"/>
        <end position="23"/>
    </location>
</feature>
<accession>A0AAD9V956</accession>
<organism evidence="2 3">
    <name type="scientific">Acropora cervicornis</name>
    <name type="common">Staghorn coral</name>
    <dbReference type="NCBI Taxonomy" id="6130"/>
    <lineage>
        <taxon>Eukaryota</taxon>
        <taxon>Metazoa</taxon>
        <taxon>Cnidaria</taxon>
        <taxon>Anthozoa</taxon>
        <taxon>Hexacorallia</taxon>
        <taxon>Scleractinia</taxon>
        <taxon>Astrocoeniina</taxon>
        <taxon>Acroporidae</taxon>
        <taxon>Acropora</taxon>
    </lineage>
</organism>
<dbReference type="SUPFAM" id="SSF52266">
    <property type="entry name" value="SGNH hydrolase"/>
    <property type="match status" value="1"/>
</dbReference>
<dbReference type="Proteomes" id="UP001249851">
    <property type="component" value="Unassembled WGS sequence"/>
</dbReference>
<evidence type="ECO:0000313" key="3">
    <source>
        <dbReference type="Proteomes" id="UP001249851"/>
    </source>
</evidence>
<sequence>MKSKKLKSEASSSYANETISSLQKENDTLKQRLQELESRHTNMKKETTTLIDENKSLMTAIRLLSNELQTVLKADDMRCSRPNECPDKKDWQVVGAKEKKEKNKIRKRNPEKNENEDVVNSSSQAPRQSISNSAQSTDQKPCVIIAGDSMLKFINGRKLSSQISNQGLTYVKAFPGATVEDMSDYIMPSLRRKPEEVILHVGTNNLKSSEPRDIAEVLYQSCQCMRLGVKYKCACSNASDAIGVIARINFTKLTSFNIVLFTVVDDVKKLKDKMMEEGATHAQTRHFHVQNKPSSDTQGVPQHLCGRTLVSISRQLTSRHFSVANSGNVIFVEHVPSQCGSSETLPVKAYTWLVNHLSREGDAVVDVGSNTGYAMVAALKEGRNA</sequence>
<gene>
    <name evidence="2" type="ORF">P5673_010639</name>
</gene>
<name>A0AAD9V956_ACRCE</name>
<feature type="compositionally biased region" description="Basic and acidic residues" evidence="1">
    <location>
        <begin position="24"/>
        <end position="41"/>
    </location>
</feature>
<dbReference type="Gene3D" id="3.40.50.12690">
    <property type="match status" value="1"/>
</dbReference>
<feature type="region of interest" description="Disordered" evidence="1">
    <location>
        <begin position="1"/>
        <end position="41"/>
    </location>
</feature>
<evidence type="ECO:0000256" key="1">
    <source>
        <dbReference type="SAM" id="MobiDB-lite"/>
    </source>
</evidence>
<protein>
    <submittedName>
        <fullName evidence="2">Uncharacterized protein</fullName>
    </submittedName>
</protein>
<reference evidence="2" key="1">
    <citation type="journal article" date="2023" name="G3 (Bethesda)">
        <title>Whole genome assembly and annotation of the endangered Caribbean coral Acropora cervicornis.</title>
        <authorList>
            <person name="Selwyn J.D."/>
            <person name="Vollmer S.V."/>
        </authorList>
    </citation>
    <scope>NUCLEOTIDE SEQUENCE</scope>
    <source>
        <strain evidence="2">K2</strain>
    </source>
</reference>
<feature type="non-terminal residue" evidence="2">
    <location>
        <position position="385"/>
    </location>
</feature>
<feature type="compositionally biased region" description="Basic and acidic residues" evidence="1">
    <location>
        <begin position="78"/>
        <end position="101"/>
    </location>
</feature>
<feature type="compositionally biased region" description="Polar residues" evidence="1">
    <location>
        <begin position="118"/>
        <end position="136"/>
    </location>
</feature>
<proteinExistence type="predicted"/>
<reference evidence="2" key="2">
    <citation type="journal article" date="2023" name="Science">
        <title>Genomic signatures of disease resistance in endangered staghorn corals.</title>
        <authorList>
            <person name="Vollmer S.V."/>
            <person name="Selwyn J.D."/>
            <person name="Despard B.A."/>
            <person name="Roesel C.L."/>
        </authorList>
    </citation>
    <scope>NUCLEOTIDE SEQUENCE</scope>
    <source>
        <strain evidence="2">K2</strain>
    </source>
</reference>
<dbReference type="EMBL" id="JARQWQ010000019">
    <property type="protein sequence ID" value="KAK2565532.1"/>
    <property type="molecule type" value="Genomic_DNA"/>
</dbReference>
<dbReference type="AlphaFoldDB" id="A0AAD9V956"/>
<keyword evidence="3" id="KW-1185">Reference proteome</keyword>
<feature type="region of interest" description="Disordered" evidence="1">
    <location>
        <begin position="78"/>
        <end position="136"/>
    </location>
</feature>